<reference evidence="2 3" key="1">
    <citation type="submission" date="2020-01" db="EMBL/GenBank/DDBJ databases">
        <title>Genome sequencing of strain KACC 21265.</title>
        <authorList>
            <person name="Heo J."/>
            <person name="Kim S.-J."/>
            <person name="Kim J.-S."/>
            <person name="Hong S.-B."/>
            <person name="Kwon S.-W."/>
        </authorList>
    </citation>
    <scope>NUCLEOTIDE SEQUENCE [LARGE SCALE GENOMIC DNA]</scope>
    <source>
        <strain evidence="2 3">KACC 21265</strain>
    </source>
</reference>
<sequence>MIRALKSLLDQTEKPEIIVVDGASRDNTVPMIWQHFSEAQVKNSIRAGLGSFRRMEQRRPHGFRQWLIFIGADDYMRILAV</sequence>
<dbReference type="Proteomes" id="UP000464787">
    <property type="component" value="Chromosome"/>
</dbReference>
<dbReference type="InterPro" id="IPR001173">
    <property type="entry name" value="Glyco_trans_2-like"/>
</dbReference>
<protein>
    <recommendedName>
        <fullName evidence="1">Glycosyltransferase 2-like domain-containing protein</fullName>
    </recommendedName>
</protein>
<evidence type="ECO:0000259" key="1">
    <source>
        <dbReference type="Pfam" id="PF00535"/>
    </source>
</evidence>
<accession>A0A857JAU2</accession>
<dbReference type="InterPro" id="IPR029044">
    <property type="entry name" value="Nucleotide-diphossugar_trans"/>
</dbReference>
<name>A0A857JAU2_9BURK</name>
<dbReference type="Pfam" id="PF00535">
    <property type="entry name" value="Glycos_transf_2"/>
    <property type="match status" value="1"/>
</dbReference>
<dbReference type="KEGG" id="xyk:GT347_20620"/>
<proteinExistence type="predicted"/>
<gene>
    <name evidence="2" type="ORF">GT347_20620</name>
</gene>
<dbReference type="RefSeq" id="WP_160553980.1">
    <property type="nucleotide sequence ID" value="NZ_CP047650.1"/>
</dbReference>
<organism evidence="2 3">
    <name type="scientific">Xylophilus rhododendri</name>
    <dbReference type="NCBI Taxonomy" id="2697032"/>
    <lineage>
        <taxon>Bacteria</taxon>
        <taxon>Pseudomonadati</taxon>
        <taxon>Pseudomonadota</taxon>
        <taxon>Betaproteobacteria</taxon>
        <taxon>Burkholderiales</taxon>
        <taxon>Xylophilus</taxon>
    </lineage>
</organism>
<feature type="domain" description="Glycosyltransferase 2-like" evidence="1">
    <location>
        <begin position="3"/>
        <end position="75"/>
    </location>
</feature>
<evidence type="ECO:0000313" key="2">
    <source>
        <dbReference type="EMBL" id="QHJ00170.1"/>
    </source>
</evidence>
<dbReference type="SUPFAM" id="SSF53448">
    <property type="entry name" value="Nucleotide-diphospho-sugar transferases"/>
    <property type="match status" value="1"/>
</dbReference>
<dbReference type="EMBL" id="CP047650">
    <property type="protein sequence ID" value="QHJ00170.1"/>
    <property type="molecule type" value="Genomic_DNA"/>
</dbReference>
<evidence type="ECO:0000313" key="3">
    <source>
        <dbReference type="Proteomes" id="UP000464787"/>
    </source>
</evidence>
<dbReference type="Gene3D" id="3.90.550.10">
    <property type="entry name" value="Spore Coat Polysaccharide Biosynthesis Protein SpsA, Chain A"/>
    <property type="match status" value="1"/>
</dbReference>
<dbReference type="CDD" id="cd00761">
    <property type="entry name" value="Glyco_tranf_GTA_type"/>
    <property type="match status" value="1"/>
</dbReference>
<dbReference type="AlphaFoldDB" id="A0A857JAU2"/>
<keyword evidence="3" id="KW-1185">Reference proteome</keyword>